<dbReference type="Pfam" id="PF01755">
    <property type="entry name" value="Glyco_transf_25"/>
    <property type="match status" value="1"/>
</dbReference>
<sequence>MNDKDLSDLPLKTYLINLDRAADRLSAMQDKLDGIRLPFERVAAVDGQALELPIRDFHEGTYRLLHGRRGNLAEAGCYLSHIDCAKRLLASQSEFALILEDDLEFPADLKQLLRAAIEAQADWDILRLSTVNRGRKYPFADLTSQRSLAVALTREKGSGAYLLNRRAATWFVEKLVPMRLPFDLAFDLEYLAGLRAAFVFPVPINQDTGLPSQIQAKRRTYHLPRWRYVTVQPYRAWLEASRFICRLRQLVWLLLKHTLLRRMDNLSSGIRTKPLSLTDGSRGD</sequence>
<proteinExistence type="predicted"/>
<dbReference type="EMBL" id="QMKK01000017">
    <property type="protein sequence ID" value="RAX43222.1"/>
    <property type="molecule type" value="Genomic_DNA"/>
</dbReference>
<dbReference type="CDD" id="cd06532">
    <property type="entry name" value="Glyco_transf_25"/>
    <property type="match status" value="1"/>
</dbReference>
<organism evidence="2 3">
    <name type="scientific">Rhizobium tropici</name>
    <dbReference type="NCBI Taxonomy" id="398"/>
    <lineage>
        <taxon>Bacteria</taxon>
        <taxon>Pseudomonadati</taxon>
        <taxon>Pseudomonadota</taxon>
        <taxon>Alphaproteobacteria</taxon>
        <taxon>Hyphomicrobiales</taxon>
        <taxon>Rhizobiaceae</taxon>
        <taxon>Rhizobium/Agrobacterium group</taxon>
        <taxon>Rhizobium</taxon>
    </lineage>
</organism>
<evidence type="ECO:0000313" key="3">
    <source>
        <dbReference type="Proteomes" id="UP000251205"/>
    </source>
</evidence>
<dbReference type="Proteomes" id="UP000251205">
    <property type="component" value="Unassembled WGS sequence"/>
</dbReference>
<evidence type="ECO:0000259" key="1">
    <source>
        <dbReference type="Pfam" id="PF01755"/>
    </source>
</evidence>
<dbReference type="RefSeq" id="WP_112340157.1">
    <property type="nucleotide sequence ID" value="NZ_QMKK01000017.1"/>
</dbReference>
<name>A0A329YM63_RHITR</name>
<dbReference type="AlphaFoldDB" id="A0A329YM63"/>
<keyword evidence="2" id="KW-0808">Transferase</keyword>
<evidence type="ECO:0000313" key="2">
    <source>
        <dbReference type="EMBL" id="RAX43222.1"/>
    </source>
</evidence>
<feature type="domain" description="Glycosyl transferase family 25" evidence="1">
    <location>
        <begin position="12"/>
        <end position="184"/>
    </location>
</feature>
<dbReference type="GO" id="GO:0016740">
    <property type="term" value="F:transferase activity"/>
    <property type="evidence" value="ECO:0007669"/>
    <property type="project" value="UniProtKB-KW"/>
</dbReference>
<gene>
    <name evidence="2" type="ORF">DQ393_02085</name>
</gene>
<reference evidence="2 3" key="1">
    <citation type="submission" date="2018-06" db="EMBL/GenBank/DDBJ databases">
        <title>Whole Genome Sequence of an efficient microsymbiont, Rhizobium tropici.</title>
        <authorList>
            <person name="Srinivasan R."/>
            <person name="Singh H.V."/>
            <person name="Srivastava R."/>
            <person name="Kumari B."/>
            <person name="Radhakrishna A."/>
        </authorList>
    </citation>
    <scope>NUCLEOTIDE SEQUENCE [LARGE SCALE GENOMIC DNA]</scope>
    <source>
        <strain evidence="2 3">IGFRI Rhizo-19</strain>
    </source>
</reference>
<accession>A0A329YM63</accession>
<dbReference type="OrthoDB" id="259382at2"/>
<dbReference type="InterPro" id="IPR002654">
    <property type="entry name" value="Glyco_trans_25"/>
</dbReference>
<comment type="caution">
    <text evidence="2">The sequence shown here is derived from an EMBL/GenBank/DDBJ whole genome shotgun (WGS) entry which is preliminary data.</text>
</comment>
<protein>
    <submittedName>
        <fullName evidence="2">Glycosyl transferase</fullName>
    </submittedName>
</protein>